<name>A0A841DSJ3_9ACTN</name>
<dbReference type="AlphaFoldDB" id="A0A841DSJ3"/>
<comment type="caution">
    <text evidence="1">The sequence shown here is derived from an EMBL/GenBank/DDBJ whole genome shotgun (WGS) entry which is preliminary data.</text>
</comment>
<organism evidence="1 2">
    <name type="scientific">Kribbella solani</name>
    <dbReference type="NCBI Taxonomy" id="236067"/>
    <lineage>
        <taxon>Bacteria</taxon>
        <taxon>Bacillati</taxon>
        <taxon>Actinomycetota</taxon>
        <taxon>Actinomycetes</taxon>
        <taxon>Propionibacteriales</taxon>
        <taxon>Kribbellaceae</taxon>
        <taxon>Kribbella</taxon>
    </lineage>
</organism>
<evidence type="ECO:0008006" key="3">
    <source>
        <dbReference type="Google" id="ProtNLM"/>
    </source>
</evidence>
<reference evidence="1 2" key="1">
    <citation type="submission" date="2020-08" db="EMBL/GenBank/DDBJ databases">
        <title>Sequencing the genomes of 1000 actinobacteria strains.</title>
        <authorList>
            <person name="Klenk H.-P."/>
        </authorList>
    </citation>
    <scope>NUCLEOTIDE SEQUENCE [LARGE SCALE GENOMIC DNA]</scope>
    <source>
        <strain evidence="1 2">DSM 17294</strain>
    </source>
</reference>
<dbReference type="EMBL" id="JACHNF010000001">
    <property type="protein sequence ID" value="MBB5980919.1"/>
    <property type="molecule type" value="Genomic_DNA"/>
</dbReference>
<keyword evidence="2" id="KW-1185">Reference proteome</keyword>
<sequence>MQPGFVPGPGEPKAGKDGQWYARFCKFGRFATLEQFEAETAGWDETGSIKRTDLMRRAGIEYRFWKTPPPTRPSAEQVMYWVAGTLPFPDTHIAVSPKPTANVVNVPTWIWLTNEDGKYEPSAYSVNSKEIRLFGYPLRWQIVPRIAIDPGDGGAAPSCTGIGVPWSQSADPAGACTVSYAKSGRYTMTATVSWTVQWWLGGVPQGDIEGPDNTATAAITVNEIQVVSR</sequence>
<dbReference type="Proteomes" id="UP000558997">
    <property type="component" value="Unassembled WGS sequence"/>
</dbReference>
<dbReference type="RefSeq" id="WP_184837005.1">
    <property type="nucleotide sequence ID" value="NZ_BAAAVN010000003.1"/>
</dbReference>
<accession>A0A841DSJ3</accession>
<evidence type="ECO:0000313" key="2">
    <source>
        <dbReference type="Proteomes" id="UP000558997"/>
    </source>
</evidence>
<protein>
    <recommendedName>
        <fullName evidence="3">PKD domain-containing protein</fullName>
    </recommendedName>
</protein>
<evidence type="ECO:0000313" key="1">
    <source>
        <dbReference type="EMBL" id="MBB5980919.1"/>
    </source>
</evidence>
<proteinExistence type="predicted"/>
<gene>
    <name evidence="1" type="ORF">HDA44_004260</name>
</gene>